<sequence length="152" mass="17830">MIQPFNFFPEFPADDSAGASSGQALAKWLHTPRGGGLPKLLGCEFRSERMEALKMEFFKSIDAVNFIILLFVWPPSADILPFELKNNLTGERLVLRHFKRRFYGVKWLLIRCPIERDETKWAEWEKESAEWSWRRPWNCIHIAFKDRDIGDG</sequence>
<protein>
    <submittedName>
        <fullName evidence="2">DUF4283 domain-containing protein</fullName>
    </submittedName>
</protein>
<reference evidence="1" key="2">
    <citation type="submission" date="2014-05" db="EMBL/GenBank/DDBJ databases">
        <title>The genome and life-stage specific transcriptomes of Globodera pallida elucidate key aspects of plant parasitism by a cyst nematode.</title>
        <authorList>
            <person name="Cotton J.A."/>
            <person name="Lilley C.J."/>
            <person name="Jones L.M."/>
            <person name="Kikuchi T."/>
            <person name="Reid A.J."/>
            <person name="Thorpe P."/>
            <person name="Tsai I.J."/>
            <person name="Beasley H."/>
            <person name="Blok V."/>
            <person name="Cock P.J.A."/>
            <person name="Van den Akker S.E."/>
            <person name="Holroyd N."/>
            <person name="Hunt M."/>
            <person name="Mantelin S."/>
            <person name="Naghra H."/>
            <person name="Pain A."/>
            <person name="Palomares-Rius J.E."/>
            <person name="Zarowiecki M."/>
            <person name="Berriman M."/>
            <person name="Jones J.T."/>
            <person name="Urwin P.E."/>
        </authorList>
    </citation>
    <scope>NUCLEOTIDE SEQUENCE [LARGE SCALE GENOMIC DNA]</scope>
    <source>
        <strain evidence="1">Lindley</strain>
    </source>
</reference>
<accession>A0A183CDU9</accession>
<name>A0A183CDU9_GLOPA</name>
<organism evidence="1 2">
    <name type="scientific">Globodera pallida</name>
    <name type="common">Potato cyst nematode worm</name>
    <name type="synonym">Heterodera pallida</name>
    <dbReference type="NCBI Taxonomy" id="36090"/>
    <lineage>
        <taxon>Eukaryota</taxon>
        <taxon>Metazoa</taxon>
        <taxon>Ecdysozoa</taxon>
        <taxon>Nematoda</taxon>
        <taxon>Chromadorea</taxon>
        <taxon>Rhabditida</taxon>
        <taxon>Tylenchina</taxon>
        <taxon>Tylenchomorpha</taxon>
        <taxon>Tylenchoidea</taxon>
        <taxon>Heteroderidae</taxon>
        <taxon>Heteroderinae</taxon>
        <taxon>Globodera</taxon>
    </lineage>
</organism>
<evidence type="ECO:0000313" key="2">
    <source>
        <dbReference type="WBParaSite" id="GPLIN_001105300"/>
    </source>
</evidence>
<reference evidence="1" key="1">
    <citation type="submission" date="2013-12" db="EMBL/GenBank/DDBJ databases">
        <authorList>
            <person name="Aslett M."/>
        </authorList>
    </citation>
    <scope>NUCLEOTIDE SEQUENCE [LARGE SCALE GENOMIC DNA]</scope>
    <source>
        <strain evidence="1">Lindley</strain>
    </source>
</reference>
<keyword evidence="1" id="KW-1185">Reference proteome</keyword>
<reference evidence="2" key="3">
    <citation type="submission" date="2016-06" db="UniProtKB">
        <authorList>
            <consortium name="WormBaseParasite"/>
        </authorList>
    </citation>
    <scope>IDENTIFICATION</scope>
</reference>
<dbReference type="Proteomes" id="UP000050741">
    <property type="component" value="Unassembled WGS sequence"/>
</dbReference>
<proteinExistence type="predicted"/>
<dbReference type="AlphaFoldDB" id="A0A183CDU9"/>
<dbReference type="WBParaSite" id="GPLIN_001105300">
    <property type="protein sequence ID" value="GPLIN_001105300"/>
    <property type="gene ID" value="GPLIN_001105300"/>
</dbReference>
<evidence type="ECO:0000313" key="1">
    <source>
        <dbReference type="Proteomes" id="UP000050741"/>
    </source>
</evidence>